<keyword evidence="4" id="KW-1185">Reference proteome</keyword>
<sequence length="488" mass="54019">MEEARRTLKSFPPALGTFETLKQYDLAIKQHVSALGKLSKEAQAAMAANPVAILQTLAPADNSIGYLTVLDIAHGEKTEPSAQVLDMTLEFFLNFDVCQVRYVGAMFSSLLEKVGSGAIFPPKVAVELLVAVILRLDPSGSIFTSTHLVLAKLAYASSTVERALPVLDADILFYPAITSYKETRHYLCDPDLPSLGFLTPATGLTEQLKSATVLEYNFLCGMLYISRRDWSKALAAFEQVISHPSRNKGVSKIMAEAHKKWLLVGLLHQGKTPRPPSYTSPTAQASYQTTSEAYMTFASLFNTDKVGLLRTEFDTNRQAWEEDGNASLAAEAMSAYQKWQIINLRQVYLRVSISEVRRTTLNAETGEPLADDQATLALVRDMIESGMLLGLIQTGRNDGESYLAFGNAQNSMSEVEFAKEVARSQQSIEFLSTQYRLTNERLSANKDYLRHLIRDQKRSEMDKEADAAIGFETQIEDEDLMTGVLAHA</sequence>
<dbReference type="AlphaFoldDB" id="A0A9P8MTL9"/>
<dbReference type="Proteomes" id="UP000824596">
    <property type="component" value="Unassembled WGS sequence"/>
</dbReference>
<dbReference type="PANTHER" id="PTHR10758:SF1">
    <property type="entry name" value="COP9 SIGNALOSOME COMPLEX SUBUNIT 3"/>
    <property type="match status" value="1"/>
</dbReference>
<evidence type="ECO:0000313" key="4">
    <source>
        <dbReference type="Proteomes" id="UP000824596"/>
    </source>
</evidence>
<comment type="caution">
    <text evidence="3">The sequence shown here is derived from an EMBL/GenBank/DDBJ whole genome shotgun (WGS) entry which is preliminary data.</text>
</comment>
<feature type="domain" description="COP9 signalosome complex subunit 3 N-terminal helical repeats" evidence="2">
    <location>
        <begin position="50"/>
        <end position="281"/>
    </location>
</feature>
<dbReference type="InterPro" id="IPR055089">
    <property type="entry name" value="COP9_N"/>
</dbReference>
<dbReference type="OrthoDB" id="29061at2759"/>
<evidence type="ECO:0000313" key="3">
    <source>
        <dbReference type="EMBL" id="KAH0961918.1"/>
    </source>
</evidence>
<accession>A0A9P8MTL9</accession>
<dbReference type="Pfam" id="PF22788">
    <property type="entry name" value="COP9_hel_rpt"/>
    <property type="match status" value="1"/>
</dbReference>
<dbReference type="PANTHER" id="PTHR10758">
    <property type="entry name" value="26S PROTEASOME NON-ATPASE REGULATORY SUBUNIT 3/COP9 SIGNALOSOME COMPLEX SUBUNIT 3"/>
    <property type="match status" value="1"/>
</dbReference>
<gene>
    <name evidence="3" type="ORF">HRG_06998</name>
</gene>
<protein>
    <submittedName>
        <fullName evidence="3">COP9 signalosome complex subunit 3</fullName>
    </submittedName>
</protein>
<dbReference type="GO" id="GO:0008180">
    <property type="term" value="C:COP9 signalosome"/>
    <property type="evidence" value="ECO:0007669"/>
    <property type="project" value="TreeGrafter"/>
</dbReference>
<organism evidence="3 4">
    <name type="scientific">Hirsutella rhossiliensis</name>
    <dbReference type="NCBI Taxonomy" id="111463"/>
    <lineage>
        <taxon>Eukaryota</taxon>
        <taxon>Fungi</taxon>
        <taxon>Dikarya</taxon>
        <taxon>Ascomycota</taxon>
        <taxon>Pezizomycotina</taxon>
        <taxon>Sordariomycetes</taxon>
        <taxon>Hypocreomycetidae</taxon>
        <taxon>Hypocreales</taxon>
        <taxon>Ophiocordycipitaceae</taxon>
        <taxon>Hirsutella</taxon>
    </lineage>
</organism>
<name>A0A9P8MTL9_9HYPO</name>
<dbReference type="EMBL" id="JAIZPD010000007">
    <property type="protein sequence ID" value="KAH0961918.1"/>
    <property type="molecule type" value="Genomic_DNA"/>
</dbReference>
<dbReference type="InterPro" id="IPR050756">
    <property type="entry name" value="CSN3"/>
</dbReference>
<evidence type="ECO:0000259" key="2">
    <source>
        <dbReference type="Pfam" id="PF22788"/>
    </source>
</evidence>
<proteinExistence type="predicted"/>
<dbReference type="RefSeq" id="XP_044719431.1">
    <property type="nucleotide sequence ID" value="XM_044865469.1"/>
</dbReference>
<keyword evidence="1" id="KW-0963">Cytoplasm</keyword>
<reference evidence="3" key="1">
    <citation type="submission" date="2021-09" db="EMBL/GenBank/DDBJ databases">
        <title>A high-quality genome of the endoparasitic fungus Hirsutella rhossiliensis with a comparison of Hirsutella genomes reveals transposable elements contributing to genome size variation.</title>
        <authorList>
            <person name="Lin R."/>
            <person name="Jiao Y."/>
            <person name="Sun X."/>
            <person name="Ling J."/>
            <person name="Xie B."/>
            <person name="Cheng X."/>
        </authorList>
    </citation>
    <scope>NUCLEOTIDE SEQUENCE</scope>
    <source>
        <strain evidence="3">HR02</strain>
    </source>
</reference>
<evidence type="ECO:0000256" key="1">
    <source>
        <dbReference type="ARBA" id="ARBA00022490"/>
    </source>
</evidence>
<dbReference type="GO" id="GO:0006511">
    <property type="term" value="P:ubiquitin-dependent protein catabolic process"/>
    <property type="evidence" value="ECO:0007669"/>
    <property type="project" value="TreeGrafter"/>
</dbReference>
<dbReference type="GeneID" id="68356127"/>